<dbReference type="EMBL" id="HBEG01006946">
    <property type="protein sequence ID" value="CAD8348368.1"/>
    <property type="molecule type" value="Transcribed_RNA"/>
</dbReference>
<sequence>MSVLKTAGIGILAVSPDKLDKGKLAEFRELLQRQGIDTRHWGVSGAKSVEHLFWEAYETRGCILTGGNQFGSLKRVTRLVKIRLVSDIFGVEHALFSRMQFMHDGQYQERKQFPLKKLTWDNLEPGLAQSCTEAFYAESCPYTESWRVGCRKALQERLGLSERWQDQHLHEDPSSYSYHTEDNVISDGYPGLSTLYCIHEITIRVVDPENATNIGLPQGQEFATTEGDFNFNTQHNEDGLPIGTQLNIWTWAPNTPAARPATSMGSSPSCAQTHRREDAAAAPAPMPPRITTPVPDEVELRLIKRVPLPLLTAQAVLSMKSRMHHRANRPPSTALWNALDGAQTDWATVRKMARSITDSKYSLMQFNKDLHAFPELNLYLFEKDSAHPSNLEMTAINSGRTIGDEYQRTVGAFFAIYWMMRIATDGKDGFCFGVDEEWKPIKAGTDSQKKLFQADKRLNFYSNGHWNDFKQLLVDAGLLVHKRWGGYKVNEKRMVALLALTAIHDIMKLEILLPEVQAEHAPYHGYAAGNKIADHDLALAYVMDHFPELLPSLKELDAEDRRSLQFTQCNLCFNHGWFVQAEASPGAVFTQFRQCLIRDHQSQLGSRDIALYFVHWLTDLAGAEPTPLGGSEKFVVKFPLTVLNSFLRSFEVVGMLANSTETEVMEEYLKIRWTEHTPSPGPQPTGASAVAKMRLLCMAQMNAERILRGFEELNEEDRDILSVEMSRSGCVGQNYSQELIPGEVCTRPGGPAFLIYYGPAFLQNLGSDPPAQRLAVLAEVYRCARAVWPESIAKVASTVIVRIDTIKGLSISNMLEVSAKGDVWLLVKHNENEAFIERSSKRKLNKCIATGQIIQILDMSALRP</sequence>
<evidence type="ECO:0000313" key="1">
    <source>
        <dbReference type="EMBL" id="CAD8348368.1"/>
    </source>
</evidence>
<accession>A0A7S0F9Y2</accession>
<reference evidence="1" key="1">
    <citation type="submission" date="2021-01" db="EMBL/GenBank/DDBJ databases">
        <authorList>
            <person name="Corre E."/>
            <person name="Pelletier E."/>
            <person name="Niang G."/>
            <person name="Scheremetjew M."/>
            <person name="Finn R."/>
            <person name="Kale V."/>
            <person name="Holt S."/>
            <person name="Cochrane G."/>
            <person name="Meng A."/>
            <person name="Brown T."/>
            <person name="Cohen L."/>
        </authorList>
    </citation>
    <scope>NUCLEOTIDE SEQUENCE</scope>
    <source>
        <strain evidence="1">Pbaha01</strain>
    </source>
</reference>
<protein>
    <submittedName>
        <fullName evidence="1">Uncharacterized protein</fullName>
    </submittedName>
</protein>
<gene>
    <name evidence="1" type="ORF">PBAH0796_LOCUS4107</name>
</gene>
<proteinExistence type="predicted"/>
<organism evidence="1">
    <name type="scientific">Pyrodinium bahamense</name>
    <dbReference type="NCBI Taxonomy" id="73915"/>
    <lineage>
        <taxon>Eukaryota</taxon>
        <taxon>Sar</taxon>
        <taxon>Alveolata</taxon>
        <taxon>Dinophyceae</taxon>
        <taxon>Gonyaulacales</taxon>
        <taxon>Pyrocystaceae</taxon>
        <taxon>Pyrodinium</taxon>
    </lineage>
</organism>
<name>A0A7S0F9Y2_9DINO</name>
<dbReference type="AlphaFoldDB" id="A0A7S0F9Y2"/>